<dbReference type="GO" id="GO:0004766">
    <property type="term" value="F:spermidine synthase activity"/>
    <property type="evidence" value="ECO:0007669"/>
    <property type="project" value="UniProtKB-UniRule"/>
</dbReference>
<evidence type="ECO:0000256" key="1">
    <source>
        <dbReference type="ARBA" id="ARBA00007867"/>
    </source>
</evidence>
<evidence type="ECO:0000313" key="12">
    <source>
        <dbReference type="Proteomes" id="UP000276407"/>
    </source>
</evidence>
<comment type="caution">
    <text evidence="10">Lacks conserved residue(s) required for the propagation of feature annotation.</text>
</comment>
<comment type="similarity">
    <text evidence="1 10">Belongs to the spermidine/spermine synthase family.</text>
</comment>
<dbReference type="KEGG" id="lkm:EFP84_19355"/>
<keyword evidence="3" id="KW-0963">Cytoplasm</keyword>
<comment type="function">
    <text evidence="10">Catalyzes the irreversible transfer of a propylamine group from the amino donor S-adenosylmethioninamine (decarboxy-AdoMet) to putrescine (1,4-diaminobutane) to yield spermidine.</text>
</comment>
<feature type="binding site" evidence="10">
    <location>
        <position position="169"/>
    </location>
    <ligand>
        <name>S-methyl-5'-thioadenosine</name>
        <dbReference type="ChEBI" id="CHEBI:17509"/>
    </ligand>
</feature>
<feature type="active site" description="Proton acceptor" evidence="10">
    <location>
        <position position="160"/>
    </location>
</feature>
<dbReference type="PROSITE" id="PS51006">
    <property type="entry name" value="PABS_2"/>
    <property type="match status" value="1"/>
</dbReference>
<dbReference type="HAMAP" id="MF_00198">
    <property type="entry name" value="Spermidine_synth"/>
    <property type="match status" value="1"/>
</dbReference>
<feature type="binding site" evidence="10">
    <location>
        <begin position="142"/>
        <end position="143"/>
    </location>
    <ligand>
        <name>S-methyl-5'-thioadenosine</name>
        <dbReference type="ChEBI" id="CHEBI:17509"/>
    </ligand>
</feature>
<evidence type="ECO:0000256" key="7">
    <source>
        <dbReference type="ARBA" id="ARBA00023066"/>
    </source>
</evidence>
<evidence type="ECO:0000256" key="3">
    <source>
        <dbReference type="ARBA" id="ARBA00022490"/>
    </source>
</evidence>
<evidence type="ECO:0000256" key="9">
    <source>
        <dbReference type="ARBA" id="ARBA00023136"/>
    </source>
</evidence>
<dbReference type="InterPro" id="IPR037163">
    <property type="entry name" value="Spermidine_synt_N_sf"/>
</dbReference>
<dbReference type="EC" id="2.5.1.16" evidence="10"/>
<dbReference type="Gene3D" id="2.30.140.10">
    <property type="entry name" value="Spermidine synthase, tetramerisation domain"/>
    <property type="match status" value="1"/>
</dbReference>
<reference evidence="11 12" key="1">
    <citation type="submission" date="2018-11" db="EMBL/GenBank/DDBJ databases">
        <title>Complete genome sequence of Leptospira kmetyi isolate LS 001/16 from soil sample associated with a leptospirosis patient in Kelantan.</title>
        <authorList>
            <person name="Muhammad Yusoff F."/>
            <person name="Muhammad Yusoff S."/>
            <person name="Ahmad M.N."/>
            <person name="Yusof N.Y."/>
            <person name="Aziah I."/>
        </authorList>
    </citation>
    <scope>NUCLEOTIDE SEQUENCE [LARGE SCALE GENOMIC DNA]</scope>
    <source>
        <strain evidence="11 12">LS 001/16</strain>
    </source>
</reference>
<feature type="binding site" evidence="10">
    <location>
        <position position="110"/>
    </location>
    <ligand>
        <name>S-methyl-5'-thioadenosine</name>
        <dbReference type="ChEBI" id="CHEBI:17509"/>
    </ligand>
</feature>
<evidence type="ECO:0000256" key="8">
    <source>
        <dbReference type="ARBA" id="ARBA00023115"/>
    </source>
</evidence>
<dbReference type="Proteomes" id="UP000276407">
    <property type="component" value="Chromosome 2"/>
</dbReference>
<comment type="subunit">
    <text evidence="10">Homodimer or homotetramer.</text>
</comment>
<dbReference type="GO" id="GO:0008295">
    <property type="term" value="P:spermidine biosynthetic process"/>
    <property type="evidence" value="ECO:0007669"/>
    <property type="project" value="UniProtKB-UniRule"/>
</dbReference>
<evidence type="ECO:0000256" key="5">
    <source>
        <dbReference type="ARBA" id="ARBA00022692"/>
    </source>
</evidence>
<keyword evidence="7 10" id="KW-0745">Spermidine biosynthesis</keyword>
<dbReference type="InterPro" id="IPR001045">
    <property type="entry name" value="Spermi_synthase"/>
</dbReference>
<comment type="pathway">
    <text evidence="10">Amine and polyamine biosynthesis; spermidine biosynthesis; spermidine from putrescine: step 1/1.</text>
</comment>
<keyword evidence="5" id="KW-0812">Transmembrane</keyword>
<dbReference type="OrthoDB" id="9793120at2"/>
<dbReference type="RefSeq" id="WP_010572256.1">
    <property type="nucleotide sequence ID" value="NZ_CP033615.1"/>
</dbReference>
<evidence type="ECO:0000256" key="6">
    <source>
        <dbReference type="ARBA" id="ARBA00022989"/>
    </source>
</evidence>
<dbReference type="CDD" id="cd02440">
    <property type="entry name" value="AdoMet_MTases"/>
    <property type="match status" value="1"/>
</dbReference>
<name>A0A2M9XQL8_9LEPT</name>
<feature type="binding site" evidence="10">
    <location>
        <position position="66"/>
    </location>
    <ligand>
        <name>spermidine</name>
        <dbReference type="ChEBI" id="CHEBI:57834"/>
    </ligand>
</feature>
<dbReference type="PANTHER" id="PTHR43317">
    <property type="entry name" value="THERMOSPERMINE SYNTHASE ACAULIS5"/>
    <property type="match status" value="1"/>
</dbReference>
<proteinExistence type="inferred from homology"/>
<feature type="binding site" evidence="10">
    <location>
        <position position="35"/>
    </location>
    <ligand>
        <name>S-methyl-5'-thioadenosine</name>
        <dbReference type="ChEBI" id="CHEBI:17509"/>
    </ligand>
</feature>
<evidence type="ECO:0000313" key="11">
    <source>
        <dbReference type="EMBL" id="AYV57789.1"/>
    </source>
</evidence>
<dbReference type="AlphaFoldDB" id="A0A2M9XQL8"/>
<evidence type="ECO:0000256" key="10">
    <source>
        <dbReference type="HAMAP-Rule" id="MF_00198"/>
    </source>
</evidence>
<accession>A0A2M9XQL8</accession>
<evidence type="ECO:0000256" key="4">
    <source>
        <dbReference type="ARBA" id="ARBA00022679"/>
    </source>
</evidence>
<dbReference type="InterPro" id="IPR030374">
    <property type="entry name" value="PABS"/>
</dbReference>
<dbReference type="FunFam" id="3.40.50.150:FF:000088">
    <property type="entry name" value="Polyamine aminopropyltransferase"/>
    <property type="match status" value="1"/>
</dbReference>
<dbReference type="InterPro" id="IPR030373">
    <property type="entry name" value="PABS_CS"/>
</dbReference>
<keyword evidence="9" id="KW-0472">Membrane</keyword>
<keyword evidence="8 10" id="KW-0620">Polyamine biosynthesis</keyword>
<dbReference type="EMBL" id="CP033615">
    <property type="protein sequence ID" value="AYV57789.1"/>
    <property type="molecule type" value="Genomic_DNA"/>
</dbReference>
<sequence length="316" mass="36235">MDPITHSWFTEQVDFREMHQFLKEKKSTSFRTKFQQVEFHLLNAFGRTVVLDGAVQSSEADEHIFHECLVHPALLTHPNPKKVLILGGGEGATLREVLKHPSIELAVMVDIDEEFVEFCKVALPDWNKEAFEDPRTELIHMDGRKYLEDTNLTFDIIITDITDILLDGPATRLYTKEFYELCSWRLGIGGILALQALELSPGVWEQHATLRRTIRKSFANVESYNIYIPSFTSSWGFIIASNSEDSFPSCDLIQERLMERDLNGKLFAYDEVTHGGLFSLPKDLRKYLDLNGSIIEDGKPLTFFPKDRNYRKGTAK</sequence>
<dbReference type="Gene3D" id="3.40.50.150">
    <property type="entry name" value="Vaccinia Virus protein VP39"/>
    <property type="match status" value="1"/>
</dbReference>
<organism evidence="11 12">
    <name type="scientific">Leptospira kmetyi</name>
    <dbReference type="NCBI Taxonomy" id="408139"/>
    <lineage>
        <taxon>Bacteria</taxon>
        <taxon>Pseudomonadati</taxon>
        <taxon>Spirochaetota</taxon>
        <taxon>Spirochaetia</taxon>
        <taxon>Leptospirales</taxon>
        <taxon>Leptospiraceae</taxon>
        <taxon>Leptospira</taxon>
    </lineage>
</organism>
<dbReference type="Pfam" id="PF01564">
    <property type="entry name" value="Spermine_synth"/>
    <property type="match status" value="1"/>
</dbReference>
<keyword evidence="4 10" id="KW-0808">Transferase</keyword>
<keyword evidence="2" id="KW-1003">Cell membrane</keyword>
<dbReference type="InterPro" id="IPR029063">
    <property type="entry name" value="SAM-dependent_MTases_sf"/>
</dbReference>
<dbReference type="PROSITE" id="PS01330">
    <property type="entry name" value="PABS_1"/>
    <property type="match status" value="1"/>
</dbReference>
<comment type="catalytic activity">
    <reaction evidence="10">
        <text>S-adenosyl 3-(methylsulfanyl)propylamine + putrescine = S-methyl-5'-thioadenosine + spermidine + H(+)</text>
        <dbReference type="Rhea" id="RHEA:12721"/>
        <dbReference type="ChEBI" id="CHEBI:15378"/>
        <dbReference type="ChEBI" id="CHEBI:17509"/>
        <dbReference type="ChEBI" id="CHEBI:57443"/>
        <dbReference type="ChEBI" id="CHEBI:57834"/>
        <dbReference type="ChEBI" id="CHEBI:326268"/>
        <dbReference type="EC" id="2.5.1.16"/>
    </reaction>
</comment>
<dbReference type="GO" id="GO:0010487">
    <property type="term" value="F:thermospermine synthase activity"/>
    <property type="evidence" value="ECO:0007669"/>
    <property type="project" value="UniProtKB-ARBA"/>
</dbReference>
<keyword evidence="6" id="KW-1133">Transmembrane helix</keyword>
<evidence type="ECO:0000256" key="2">
    <source>
        <dbReference type="ARBA" id="ARBA00022475"/>
    </source>
</evidence>
<protein>
    <recommendedName>
        <fullName evidence="10">Polyamine aminopropyltransferase</fullName>
    </recommendedName>
    <alternativeName>
        <fullName evidence="10">Putrescine aminopropyltransferase</fullName>
        <shortName evidence="10">PAPT</shortName>
    </alternativeName>
    <alternativeName>
        <fullName evidence="10">Spermidine synthase</fullName>
        <shortName evidence="10">SPDS</shortName>
        <shortName evidence="10">SPDSY</shortName>
        <ecNumber evidence="10">2.5.1.16</ecNumber>
    </alternativeName>
</protein>
<dbReference type="PANTHER" id="PTHR43317:SF1">
    <property type="entry name" value="THERMOSPERMINE SYNTHASE ACAULIS5"/>
    <property type="match status" value="1"/>
</dbReference>
<dbReference type="SUPFAM" id="SSF53335">
    <property type="entry name" value="S-adenosyl-L-methionine-dependent methyltransferases"/>
    <property type="match status" value="1"/>
</dbReference>
<feature type="binding site" evidence="10">
    <location>
        <position position="90"/>
    </location>
    <ligand>
        <name>spermidine</name>
        <dbReference type="ChEBI" id="CHEBI:57834"/>
    </ligand>
</feature>
<gene>
    <name evidence="10" type="primary">speE</name>
    <name evidence="11" type="ORF">EFP84_19355</name>
</gene>